<dbReference type="Gene3D" id="3.40.50.1820">
    <property type="entry name" value="alpha/beta hydrolase"/>
    <property type="match status" value="1"/>
</dbReference>
<accession>G1WD97</accession>
<name>G1WD97_9BACT</name>
<evidence type="ECO:0000313" key="3">
    <source>
        <dbReference type="Proteomes" id="UP000005141"/>
    </source>
</evidence>
<dbReference type="PATRIC" id="fig|702438.4.peg.1873"/>
<evidence type="ECO:0000259" key="1">
    <source>
        <dbReference type="Pfam" id="PF12146"/>
    </source>
</evidence>
<dbReference type="eggNOG" id="COG1073">
    <property type="taxonomic scope" value="Bacteria"/>
</dbReference>
<dbReference type="PANTHER" id="PTHR43265">
    <property type="entry name" value="ESTERASE ESTD"/>
    <property type="match status" value="1"/>
</dbReference>
<dbReference type="SUPFAM" id="SSF53474">
    <property type="entry name" value="alpha/beta-Hydrolases"/>
    <property type="match status" value="1"/>
</dbReference>
<gene>
    <name evidence="2" type="ORF">HMPREF9431_01798</name>
</gene>
<sequence>MHSFCKNRCFFCKTMCFSMDPKAVLYRICIFVDIKINILTMKKYLLLGLLCCGLQATMAQSALQGTWTGKLKTSAFELTVVLHATPTEGKSMEFTLDSPDQNVKGIPMTTDYLSADSLALSINQMDIHLQGHYEADEISGTFLQNHFIFPLKMTRHEEKISRPQTPQPPFPYTQQEVVFENKKAGASLAGTLTYPTNFKKGKTPVVLMVTGSWQQNRDEEVFEHRPFAVIADYFARHGIATLRYDDRNFGQSKGGDVAHATTQDFAQDAEAGIDYLRKQHEFGRIGVLGHSEGGNIAFILGAQQQVDFIISMAAVGVKGDEALTEQVNKCMEIAGEKMRMTVAEYRKLNVGEHAPWLDYFLDYDPTRDLRHTTCPVFALNGDKDCQVIATQNLTAIREKLPINKASQTKIYPQLNHLFQHCQSGLPAEYRQTAETIAPEVLTDMAKWINDLAK</sequence>
<keyword evidence="3" id="KW-1185">Reference proteome</keyword>
<protein>
    <recommendedName>
        <fullName evidence="1">Serine aminopeptidase S33 domain-containing protein</fullName>
    </recommendedName>
</protein>
<feature type="domain" description="Serine aminopeptidase S33" evidence="1">
    <location>
        <begin position="227"/>
        <end position="336"/>
    </location>
</feature>
<dbReference type="InterPro" id="IPR022742">
    <property type="entry name" value="Hydrolase_4"/>
</dbReference>
<dbReference type="Proteomes" id="UP000005141">
    <property type="component" value="Unassembled WGS sequence"/>
</dbReference>
<organism evidence="2 3">
    <name type="scientific">Segatella oulorum F0390</name>
    <dbReference type="NCBI Taxonomy" id="702438"/>
    <lineage>
        <taxon>Bacteria</taxon>
        <taxon>Pseudomonadati</taxon>
        <taxon>Bacteroidota</taxon>
        <taxon>Bacteroidia</taxon>
        <taxon>Bacteroidales</taxon>
        <taxon>Prevotellaceae</taxon>
        <taxon>Segatella</taxon>
    </lineage>
</organism>
<dbReference type="GO" id="GO:0052689">
    <property type="term" value="F:carboxylic ester hydrolase activity"/>
    <property type="evidence" value="ECO:0007669"/>
    <property type="project" value="TreeGrafter"/>
</dbReference>
<evidence type="ECO:0000313" key="2">
    <source>
        <dbReference type="EMBL" id="EGV29991.1"/>
    </source>
</evidence>
<dbReference type="AlphaFoldDB" id="G1WD97"/>
<dbReference type="HOGENOM" id="CLU_033707_2_0_10"/>
<dbReference type="InterPro" id="IPR029058">
    <property type="entry name" value="AB_hydrolase_fold"/>
</dbReference>
<dbReference type="PANTHER" id="PTHR43265:SF1">
    <property type="entry name" value="ESTERASE ESTD"/>
    <property type="match status" value="1"/>
</dbReference>
<dbReference type="EMBL" id="ADGI01000056">
    <property type="protein sequence ID" value="EGV29991.1"/>
    <property type="molecule type" value="Genomic_DNA"/>
</dbReference>
<proteinExistence type="predicted"/>
<comment type="caution">
    <text evidence="2">The sequence shown here is derived from an EMBL/GenBank/DDBJ whole genome shotgun (WGS) entry which is preliminary data.</text>
</comment>
<dbReference type="Pfam" id="PF12146">
    <property type="entry name" value="Hydrolase_4"/>
    <property type="match status" value="1"/>
</dbReference>
<dbReference type="InterPro" id="IPR053145">
    <property type="entry name" value="AB_hydrolase_Est10"/>
</dbReference>
<reference evidence="2 3" key="1">
    <citation type="submission" date="2011-07" db="EMBL/GenBank/DDBJ databases">
        <title>The Genome Sequence of Prevotella oulorum F0390.</title>
        <authorList>
            <consortium name="The Broad Institute Genome Sequencing Platform"/>
            <consortium name="The Broad Institute Genome Sequencing Center for Infectious Disease"/>
            <person name="Earl A."/>
            <person name="Ward D."/>
            <person name="Feldgarden M."/>
            <person name="Gevers D."/>
            <person name="Izard J."/>
            <person name="Ganesan A."/>
            <person name="Baranova O.V."/>
            <person name="Blanton J.M."/>
            <person name="Tanner A.C."/>
            <person name="Dewhirst F.E."/>
            <person name="Young S.K."/>
            <person name="Zeng Q."/>
            <person name="Gargeya S."/>
            <person name="Fitzgerald M."/>
            <person name="Haas B."/>
            <person name="Abouelleil A."/>
            <person name="Alvarado L."/>
            <person name="Arachchi H.M."/>
            <person name="Berlin A."/>
            <person name="Brown A."/>
            <person name="Chapman S.B."/>
            <person name="Chen Z."/>
            <person name="Dunbar C."/>
            <person name="Freedman E."/>
            <person name="Gearin G."/>
            <person name="Gellesch M."/>
            <person name="Goldberg J."/>
            <person name="Griggs A."/>
            <person name="Gujja S."/>
            <person name="Heiman D."/>
            <person name="Howarth C."/>
            <person name="Larson L."/>
            <person name="Lui A."/>
            <person name="MacDonald P.J.P."/>
            <person name="Mehta T."/>
            <person name="Montmayeur A."/>
            <person name="Murphy C."/>
            <person name="Neiman D."/>
            <person name="Pearson M."/>
            <person name="Priest M."/>
            <person name="Roberts A."/>
            <person name="Saif S."/>
            <person name="Shea T."/>
            <person name="Shenoy N."/>
            <person name="Sisk P."/>
            <person name="Stolte C."/>
            <person name="Sykes S."/>
            <person name="Wortman J."/>
            <person name="Nusbaum C."/>
            <person name="Birren B."/>
        </authorList>
    </citation>
    <scope>NUCLEOTIDE SEQUENCE [LARGE SCALE GENOMIC DNA]</scope>
    <source>
        <strain evidence="2 3">F0390</strain>
    </source>
</reference>